<dbReference type="PANTHER" id="PTHR36919:SF2">
    <property type="entry name" value="BLL6627 PROTEIN"/>
    <property type="match status" value="1"/>
</dbReference>
<evidence type="ECO:0000313" key="3">
    <source>
        <dbReference type="EMBL" id="TCJ14436.1"/>
    </source>
</evidence>
<evidence type="ECO:0000259" key="2">
    <source>
        <dbReference type="Pfam" id="PF09917"/>
    </source>
</evidence>
<feature type="domain" description="DUF2147" evidence="2">
    <location>
        <begin position="25"/>
        <end position="137"/>
    </location>
</feature>
<name>A0A4R1BBQ0_9BACT</name>
<reference evidence="3 4" key="1">
    <citation type="submission" date="2019-03" db="EMBL/GenBank/DDBJ databases">
        <authorList>
            <person name="Kim M.K.M."/>
        </authorList>
    </citation>
    <scope>NUCLEOTIDE SEQUENCE [LARGE SCALE GENOMIC DNA]</scope>
    <source>
        <strain evidence="3 4">17J68-12</strain>
    </source>
</reference>
<proteinExistence type="predicted"/>
<keyword evidence="1" id="KW-0732">Signal</keyword>
<dbReference type="Gene3D" id="2.40.128.520">
    <property type="match status" value="1"/>
</dbReference>
<feature type="signal peptide" evidence="1">
    <location>
        <begin position="1"/>
        <end position="19"/>
    </location>
</feature>
<dbReference type="Pfam" id="PF09917">
    <property type="entry name" value="DUF2147"/>
    <property type="match status" value="1"/>
</dbReference>
<gene>
    <name evidence="3" type="ORF">EPD60_10625</name>
</gene>
<dbReference type="AlphaFoldDB" id="A0A4R1BBQ0"/>
<feature type="chain" id="PRO_5020997415" evidence="1">
    <location>
        <begin position="20"/>
        <end position="139"/>
    </location>
</feature>
<dbReference type="Proteomes" id="UP000295334">
    <property type="component" value="Unassembled WGS sequence"/>
</dbReference>
<dbReference type="PANTHER" id="PTHR36919">
    <property type="entry name" value="BLR1215 PROTEIN"/>
    <property type="match status" value="1"/>
</dbReference>
<protein>
    <submittedName>
        <fullName evidence="3">DUF2147 domain-containing protein</fullName>
    </submittedName>
</protein>
<keyword evidence="4" id="KW-1185">Reference proteome</keyword>
<accession>A0A4R1BBQ0</accession>
<evidence type="ECO:0000313" key="4">
    <source>
        <dbReference type="Proteomes" id="UP000295334"/>
    </source>
</evidence>
<dbReference type="InterPro" id="IPR019223">
    <property type="entry name" value="DUF2147"/>
</dbReference>
<organism evidence="3 4">
    <name type="scientific">Flaviaesturariibacter flavus</name>
    <dbReference type="NCBI Taxonomy" id="2502780"/>
    <lineage>
        <taxon>Bacteria</taxon>
        <taxon>Pseudomonadati</taxon>
        <taxon>Bacteroidota</taxon>
        <taxon>Chitinophagia</taxon>
        <taxon>Chitinophagales</taxon>
        <taxon>Chitinophagaceae</taxon>
        <taxon>Flaviaestuariibacter</taxon>
    </lineage>
</organism>
<dbReference type="EMBL" id="SJZI01000042">
    <property type="protein sequence ID" value="TCJ14436.1"/>
    <property type="molecule type" value="Genomic_DNA"/>
</dbReference>
<comment type="caution">
    <text evidence="3">The sequence shown here is derived from an EMBL/GenBank/DDBJ whole genome shotgun (WGS) entry which is preliminary data.</text>
</comment>
<sequence length="139" mass="15505">MKALLVSFAILTSAIAATAQDAAVGKWWTPKRDGQIEVFKATSGKYFGKLIWGKTPGKKDEKNPDPALRSRDLVGINLFTGFAYDADDKEWVDGKIYDPTSGKTYSCKLWLTDNNKVMNVRGYIGFSLLGRTEKFSRVE</sequence>
<evidence type="ECO:0000256" key="1">
    <source>
        <dbReference type="SAM" id="SignalP"/>
    </source>
</evidence>
<dbReference type="OrthoDB" id="9814399at2"/>
<dbReference type="RefSeq" id="WP_131449427.1">
    <property type="nucleotide sequence ID" value="NZ_SJZI01000042.1"/>
</dbReference>